<evidence type="ECO:0000256" key="1">
    <source>
        <dbReference type="PROSITE-ProRule" id="PRU00267"/>
    </source>
</evidence>
<evidence type="ECO:0000313" key="5">
    <source>
        <dbReference type="EMBL" id="CAG8510299.1"/>
    </source>
</evidence>
<feature type="coiled-coil region" evidence="2">
    <location>
        <begin position="73"/>
        <end position="100"/>
    </location>
</feature>
<feature type="region of interest" description="Disordered" evidence="3">
    <location>
        <begin position="111"/>
        <end position="143"/>
    </location>
</feature>
<reference evidence="5" key="1">
    <citation type="submission" date="2021-06" db="EMBL/GenBank/DDBJ databases">
        <authorList>
            <person name="Kallberg Y."/>
            <person name="Tangrot J."/>
            <person name="Rosling A."/>
        </authorList>
    </citation>
    <scope>NUCLEOTIDE SEQUENCE</scope>
    <source>
        <strain evidence="5">87-6 pot B 2015</strain>
    </source>
</reference>
<dbReference type="InterPro" id="IPR009071">
    <property type="entry name" value="HMG_box_dom"/>
</dbReference>
<feature type="DNA-binding region" description="HMG box" evidence="1">
    <location>
        <begin position="38"/>
        <end position="106"/>
    </location>
</feature>
<evidence type="ECO:0000313" key="6">
    <source>
        <dbReference type="Proteomes" id="UP000789375"/>
    </source>
</evidence>
<evidence type="ECO:0000259" key="4">
    <source>
        <dbReference type="PROSITE" id="PS50118"/>
    </source>
</evidence>
<protein>
    <submittedName>
        <fullName evidence="5">12137_t:CDS:1</fullName>
    </submittedName>
</protein>
<evidence type="ECO:0000256" key="2">
    <source>
        <dbReference type="SAM" id="Coils"/>
    </source>
</evidence>
<gene>
    <name evidence="5" type="ORF">FMOSSE_LOCUS4501</name>
</gene>
<dbReference type="AlphaFoldDB" id="A0A9N8ZX04"/>
<keyword evidence="2" id="KW-0175">Coiled coil</keyword>
<sequence length="234" mass="27081">MESNSQSLNTRSRPKIIVSSPRMLNLNPEDFMPRKSRGCKPSNAFIIYRKIYVKTLLAEELHYKMTEASRWASESWSIEREELKDEYREFAKKVSKIYRKRAQDLDASRVPPTILPLQPNRSSNDITATSDNIVESDPSQYPNQTLPYPMETPKLSFDAPYQEQPPILPSFHETPLIRHDIYFTSPFTQCEVCNFPFECICTGAEGNDDTTQDVPAYNWQGIYDGNIDMNMDDF</sequence>
<dbReference type="PROSITE" id="PS50118">
    <property type="entry name" value="HMG_BOX_2"/>
    <property type="match status" value="1"/>
</dbReference>
<organism evidence="5 6">
    <name type="scientific">Funneliformis mosseae</name>
    <name type="common">Endomycorrhizal fungus</name>
    <name type="synonym">Glomus mosseae</name>
    <dbReference type="NCBI Taxonomy" id="27381"/>
    <lineage>
        <taxon>Eukaryota</taxon>
        <taxon>Fungi</taxon>
        <taxon>Fungi incertae sedis</taxon>
        <taxon>Mucoromycota</taxon>
        <taxon>Glomeromycotina</taxon>
        <taxon>Glomeromycetes</taxon>
        <taxon>Glomerales</taxon>
        <taxon>Glomeraceae</taxon>
        <taxon>Funneliformis</taxon>
    </lineage>
</organism>
<dbReference type="GO" id="GO:0003677">
    <property type="term" value="F:DNA binding"/>
    <property type="evidence" value="ECO:0007669"/>
    <property type="project" value="UniProtKB-UniRule"/>
</dbReference>
<dbReference type="GO" id="GO:0005634">
    <property type="term" value="C:nucleus"/>
    <property type="evidence" value="ECO:0007669"/>
    <property type="project" value="UniProtKB-UniRule"/>
</dbReference>
<keyword evidence="6" id="KW-1185">Reference proteome</keyword>
<keyword evidence="1" id="KW-0238">DNA-binding</keyword>
<dbReference type="Proteomes" id="UP000789375">
    <property type="component" value="Unassembled WGS sequence"/>
</dbReference>
<keyword evidence="1" id="KW-0539">Nucleus</keyword>
<dbReference type="Pfam" id="PF00505">
    <property type="entry name" value="HMG_box"/>
    <property type="match status" value="1"/>
</dbReference>
<dbReference type="SUPFAM" id="SSF47095">
    <property type="entry name" value="HMG-box"/>
    <property type="match status" value="1"/>
</dbReference>
<name>A0A9N8ZX04_FUNMO</name>
<dbReference type="Gene3D" id="1.10.30.10">
    <property type="entry name" value="High mobility group box domain"/>
    <property type="match status" value="1"/>
</dbReference>
<dbReference type="InterPro" id="IPR036910">
    <property type="entry name" value="HMG_box_dom_sf"/>
</dbReference>
<feature type="compositionally biased region" description="Polar residues" evidence="3">
    <location>
        <begin position="119"/>
        <end position="143"/>
    </location>
</feature>
<feature type="domain" description="HMG box" evidence="4">
    <location>
        <begin position="38"/>
        <end position="106"/>
    </location>
</feature>
<comment type="caution">
    <text evidence="5">The sequence shown here is derived from an EMBL/GenBank/DDBJ whole genome shotgun (WGS) entry which is preliminary data.</text>
</comment>
<proteinExistence type="predicted"/>
<evidence type="ECO:0000256" key="3">
    <source>
        <dbReference type="SAM" id="MobiDB-lite"/>
    </source>
</evidence>
<accession>A0A9N8ZX04</accession>
<dbReference type="EMBL" id="CAJVPP010000764">
    <property type="protein sequence ID" value="CAG8510299.1"/>
    <property type="molecule type" value="Genomic_DNA"/>
</dbReference>